<sequence>MKKEYLRPCSDTVALSGVGGIMEVLHLGSSLNHNDAKAIECYTEDENDRNEVENLWTVIRKYSSVWDDE</sequence>
<organism evidence="1 2">
    <name type="scientific">Segatella buccae</name>
    <dbReference type="NCBI Taxonomy" id="28126"/>
    <lineage>
        <taxon>Bacteria</taxon>
        <taxon>Pseudomonadati</taxon>
        <taxon>Bacteroidota</taxon>
        <taxon>Bacteroidia</taxon>
        <taxon>Bacteroidales</taxon>
        <taxon>Prevotellaceae</taxon>
        <taxon>Segatella</taxon>
    </lineage>
</organism>
<accession>A0AAQ1UHT2</accession>
<comment type="caution">
    <text evidence="1">The sequence shown here is derived from an EMBL/GenBank/DDBJ whole genome shotgun (WGS) entry which is preliminary data.</text>
</comment>
<name>A0AAQ1UHT2_9BACT</name>
<reference evidence="1 2" key="1">
    <citation type="submission" date="2018-06" db="EMBL/GenBank/DDBJ databases">
        <authorList>
            <consortium name="Pathogen Informatics"/>
            <person name="Doyle S."/>
        </authorList>
    </citation>
    <scope>NUCLEOTIDE SEQUENCE [LARGE SCALE GENOMIC DNA]</scope>
    <source>
        <strain evidence="1 2">NCTC13063</strain>
    </source>
</reference>
<evidence type="ECO:0000313" key="2">
    <source>
        <dbReference type="Proteomes" id="UP000255283"/>
    </source>
</evidence>
<dbReference type="AlphaFoldDB" id="A0AAQ1UHT2"/>
<proteinExistence type="predicted"/>
<evidence type="ECO:0000313" key="1">
    <source>
        <dbReference type="EMBL" id="SUB80328.1"/>
    </source>
</evidence>
<gene>
    <name evidence="1" type="ORF">NCTC13063_01611</name>
</gene>
<dbReference type="Proteomes" id="UP000255283">
    <property type="component" value="Unassembled WGS sequence"/>
</dbReference>
<dbReference type="EMBL" id="UGTJ01000001">
    <property type="protein sequence ID" value="SUB80328.1"/>
    <property type="molecule type" value="Genomic_DNA"/>
</dbReference>
<protein>
    <submittedName>
        <fullName evidence="1">Uncharacterized protein</fullName>
    </submittedName>
</protein>